<name>A0A087VYT6_ECHMU</name>
<dbReference type="AlphaFoldDB" id="A0A087VYT6"/>
<sequence length="135" mass="15180">MIDHVGWSITSYPKCNAATVCLILSFSSEPLSGSTIAPHRAAWPLSQTNGPISPFVHRQWIFYPTIASSSISGASRSGAQNQFIKRHIFEIQQNVSRKIHFTNLLQTEIIAWMSRIMVLKAKERLIPQVSMNPMK</sequence>
<proteinExistence type="predicted"/>
<reference evidence="1" key="2">
    <citation type="submission" date="2015-11" db="EMBL/GenBank/DDBJ databases">
        <authorList>
            <person name="Zhang Y."/>
            <person name="Guo Z."/>
        </authorList>
    </citation>
    <scope>NUCLEOTIDE SEQUENCE</scope>
</reference>
<evidence type="ECO:0000313" key="2">
    <source>
        <dbReference type="Proteomes" id="UP000017246"/>
    </source>
</evidence>
<protein>
    <submittedName>
        <fullName evidence="1">Uncharacterized protein</fullName>
    </submittedName>
</protein>
<organism evidence="1 2">
    <name type="scientific">Echinococcus multilocularis</name>
    <name type="common">Fox tapeworm</name>
    <dbReference type="NCBI Taxonomy" id="6211"/>
    <lineage>
        <taxon>Eukaryota</taxon>
        <taxon>Metazoa</taxon>
        <taxon>Spiralia</taxon>
        <taxon>Lophotrochozoa</taxon>
        <taxon>Platyhelminthes</taxon>
        <taxon>Cestoda</taxon>
        <taxon>Eucestoda</taxon>
        <taxon>Cyclophyllidea</taxon>
        <taxon>Taeniidae</taxon>
        <taxon>Echinococcus</taxon>
    </lineage>
</organism>
<keyword evidence="2" id="KW-1185">Reference proteome</keyword>
<dbReference type="EMBL" id="LN902844">
    <property type="protein sequence ID" value="CDI97476.1"/>
    <property type="molecule type" value="Genomic_DNA"/>
</dbReference>
<accession>A0A087VYT6</accession>
<reference evidence="1" key="1">
    <citation type="journal article" date="2013" name="Nature">
        <title>The genomes of four tapeworm species reveal adaptations to parasitism.</title>
        <authorList>
            <person name="Tsai I.J."/>
            <person name="Zarowiecki M."/>
            <person name="Holroyd N."/>
            <person name="Garciarrubio A."/>
            <person name="Sanchez-Flores A."/>
            <person name="Brooks K.L."/>
            <person name="Tracey A."/>
            <person name="Bobes R.J."/>
            <person name="Fragoso G."/>
            <person name="Sciutto E."/>
            <person name="Aslett M."/>
            <person name="Beasley H."/>
            <person name="Bennett H.M."/>
            <person name="Cai J."/>
            <person name="Camicia F."/>
            <person name="Clark R."/>
            <person name="Cucher M."/>
            <person name="De Silva N."/>
            <person name="Day T.A."/>
            <person name="Deplazes P."/>
            <person name="Estrada K."/>
            <person name="Fernandez C."/>
            <person name="Holland P.W."/>
            <person name="Hou J."/>
            <person name="Hu S."/>
            <person name="Huckvale T."/>
            <person name="Hung S.S."/>
            <person name="Kamenetzky L."/>
            <person name="Keane J.A."/>
            <person name="Kiss F."/>
            <person name="Koziol U."/>
            <person name="Lambert O."/>
            <person name="Liu K."/>
            <person name="Luo X."/>
            <person name="Luo Y."/>
            <person name="Macchiaroli N."/>
            <person name="Nichol S."/>
            <person name="Paps J."/>
            <person name="Parkinson J."/>
            <person name="Pouchkina-Stantcheva N."/>
            <person name="Riddiford N."/>
            <person name="Rosenzvit M."/>
            <person name="Salinas G."/>
            <person name="Wasmuth J.D."/>
            <person name="Zamanian M."/>
            <person name="Zheng Y."/>
            <person name="Cai X."/>
            <person name="Soberon X."/>
            <person name="Olson P.D."/>
            <person name="Laclette J.P."/>
            <person name="Brehm K."/>
            <person name="Berriman M."/>
            <person name="Garciarrubio A."/>
            <person name="Bobes R.J."/>
            <person name="Fragoso G."/>
            <person name="Sanchez-Flores A."/>
            <person name="Estrada K."/>
            <person name="Cevallos M.A."/>
            <person name="Morett E."/>
            <person name="Gonzalez V."/>
            <person name="Portillo T."/>
            <person name="Ochoa-Leyva A."/>
            <person name="Jose M.V."/>
            <person name="Sciutto E."/>
            <person name="Landa A."/>
            <person name="Jimenez L."/>
            <person name="Valdes V."/>
            <person name="Carrero J.C."/>
            <person name="Larralde C."/>
            <person name="Morales-Montor J."/>
            <person name="Limon-Lason J."/>
            <person name="Soberon X."/>
            <person name="Laclette J.P."/>
        </authorList>
    </citation>
    <scope>NUCLEOTIDE SEQUENCE [LARGE SCALE GENOMIC DNA]</scope>
</reference>
<gene>
    <name evidence="1" type="ORF">EmuJ_000125300</name>
</gene>
<dbReference type="Proteomes" id="UP000017246">
    <property type="component" value="Unassembled WGS sequence"/>
</dbReference>
<evidence type="ECO:0000313" key="1">
    <source>
        <dbReference type="EMBL" id="CDI97476.1"/>
    </source>
</evidence>